<dbReference type="InterPro" id="IPR036388">
    <property type="entry name" value="WH-like_DNA-bd_sf"/>
</dbReference>
<organism evidence="1 2">
    <name type="scientific">Alicyclobacillus acidoterrestris (strain ATCC 49025 / DSM 3922 / CIP 106132 / NCIMB 13137 / GD3B)</name>
    <dbReference type="NCBI Taxonomy" id="1356854"/>
    <lineage>
        <taxon>Bacteria</taxon>
        <taxon>Bacillati</taxon>
        <taxon>Bacillota</taxon>
        <taxon>Bacilli</taxon>
        <taxon>Bacillales</taxon>
        <taxon>Alicyclobacillaceae</taxon>
        <taxon>Alicyclobacillus</taxon>
    </lineage>
</organism>
<sequence>MGSHVHIDLYKNEITYDTVYPETSRGVGRLLKDLYAMRHGEMFNGDIDAVVMRLDLEEALHSTCMTPRQRQAIAFYYMAELNDEECARLSRISQQSFHERRQRALLHIAQYISNSDGSVKPQTIWNSDHVRNFGDEIEKWNQRVINNDDRWWEIDNSALSALAKYFPSVCGIERTDYDEESTYEYRLSDTSDTDWEVLMEKPEQCVLHSTRRRKRSAEYSGEDGGKRRRFYVHMPNDNNINKDKWHWTYNEVNPIIIIDEKTCKIDD</sequence>
<dbReference type="InterPro" id="IPR013324">
    <property type="entry name" value="RNA_pol_sigma_r3/r4-like"/>
</dbReference>
<protein>
    <submittedName>
        <fullName evidence="1">Uncharacterized protein</fullName>
    </submittedName>
</protein>
<reference evidence="2" key="1">
    <citation type="journal article" date="2022" name="G3 (Bethesda)">
        <title>Unveiling the complete genome sequence of Alicyclobacillus acidoterrestris DSM 3922T, a taint-producing strain.</title>
        <authorList>
            <person name="Leonardo I.C."/>
            <person name="Barreto Crespo M.T."/>
            <person name="Gaspar F.B."/>
        </authorList>
    </citation>
    <scope>NUCLEOTIDE SEQUENCE [LARGE SCALE GENOMIC DNA]</scope>
    <source>
        <strain evidence="2">DSM 3922</strain>
    </source>
</reference>
<accession>T0DDC3</accession>
<dbReference type="Proteomes" id="UP000829401">
    <property type="component" value="Chromosome"/>
</dbReference>
<proteinExistence type="predicted"/>
<keyword evidence="2" id="KW-1185">Reference proteome</keyword>
<evidence type="ECO:0000313" key="2">
    <source>
        <dbReference type="Proteomes" id="UP000829401"/>
    </source>
</evidence>
<dbReference type="eggNOG" id="ENOG502ZTP8">
    <property type="taxonomic scope" value="Bacteria"/>
</dbReference>
<name>T0DDC3_ALIAG</name>
<evidence type="ECO:0000313" key="1">
    <source>
        <dbReference type="EMBL" id="UNO48034.1"/>
    </source>
</evidence>
<accession>A0A9E6ZRV0</accession>
<dbReference type="EMBL" id="CP080467">
    <property type="protein sequence ID" value="UNO48034.1"/>
    <property type="molecule type" value="Genomic_DNA"/>
</dbReference>
<dbReference type="SUPFAM" id="SSF88659">
    <property type="entry name" value="Sigma3 and sigma4 domains of RNA polymerase sigma factors"/>
    <property type="match status" value="1"/>
</dbReference>
<dbReference type="AlphaFoldDB" id="T0DDC3"/>
<dbReference type="KEGG" id="aaco:K1I37_15275"/>
<dbReference type="RefSeq" id="WP_021296075.1">
    <property type="nucleotide sequence ID" value="NZ_AURB01000124.1"/>
</dbReference>
<gene>
    <name evidence="1" type="ORF">K1I37_15275</name>
</gene>
<dbReference type="OrthoDB" id="9785675at2"/>
<dbReference type="Gene3D" id="1.10.10.10">
    <property type="entry name" value="Winged helix-like DNA-binding domain superfamily/Winged helix DNA-binding domain"/>
    <property type="match status" value="1"/>
</dbReference>
<dbReference type="STRING" id="1356854.N007_05155"/>